<name>M9R6F5_9RHOB</name>
<dbReference type="Proteomes" id="UP000005307">
    <property type="component" value="Chromosome"/>
</dbReference>
<dbReference type="HOGENOM" id="CLU_860069_0_0_5"/>
<accession>M9R6F5</accession>
<dbReference type="EMBL" id="CP003740">
    <property type="protein sequence ID" value="AGI68234.1"/>
    <property type="molecule type" value="Genomic_DNA"/>
</dbReference>
<protein>
    <submittedName>
        <fullName evidence="2">Uncharacterized protein</fullName>
    </submittedName>
</protein>
<evidence type="ECO:0000256" key="1">
    <source>
        <dbReference type="SAM" id="MobiDB-lite"/>
    </source>
</evidence>
<dbReference type="AlphaFoldDB" id="M9R6F5"/>
<gene>
    <name evidence="2" type="ORF">OAN307_c26450</name>
</gene>
<sequence length="323" mass="36038">MGRRGRPAKPVGPSPTSPSAKASPELKEEWRARKAALVDILLNVAEDRAAHALARKYWPFYWPGEQGRPLRFNDNQCMVQCKASKEAVEHWLRTQERHLEWRLELATGYCPRDLSTYRTAGDFRDEMRRYGEAHAGIAKHLRAFQAAPSSNMLRADAKKASERLYKNEGKEADSLVTDALNDIAFMAEDCERVAREVVDFLDERPAQGRSGKNLAAIEVAYLVAAYFDAARVAAEAINDRKAAEKLIVKLARKPVKGTRRGVADDVINYVPDNLYCCAVEAALGALGVSQQEVGDNGWRSAVEYVCAHPRLHFGNKNNDLILS</sequence>
<reference evidence="2 3" key="1">
    <citation type="journal article" date="2013" name="PLoS ONE">
        <title>Poles Apart: Arctic and Antarctic Octadecabacter strains Share High Genome Plasticity and a New Type of Xanthorhodopsin.</title>
        <authorList>
            <person name="Vollmers J."/>
            <person name="Voget S."/>
            <person name="Dietrich S."/>
            <person name="Gollnow K."/>
            <person name="Smits M."/>
            <person name="Meyer K."/>
            <person name="Brinkhoff T."/>
            <person name="Simon M."/>
            <person name="Daniel R."/>
        </authorList>
    </citation>
    <scope>NUCLEOTIDE SEQUENCE [LARGE SCALE GENOMIC DNA]</scope>
    <source>
        <strain evidence="2 3">307</strain>
    </source>
</reference>
<keyword evidence="3" id="KW-1185">Reference proteome</keyword>
<feature type="region of interest" description="Disordered" evidence="1">
    <location>
        <begin position="1"/>
        <end position="26"/>
    </location>
</feature>
<dbReference type="KEGG" id="oat:OAN307_c26450"/>
<evidence type="ECO:0000313" key="2">
    <source>
        <dbReference type="EMBL" id="AGI68234.1"/>
    </source>
</evidence>
<organism evidence="2 3">
    <name type="scientific">Octadecabacter antarcticus 307</name>
    <dbReference type="NCBI Taxonomy" id="391626"/>
    <lineage>
        <taxon>Bacteria</taxon>
        <taxon>Pseudomonadati</taxon>
        <taxon>Pseudomonadota</taxon>
        <taxon>Alphaproteobacteria</taxon>
        <taxon>Rhodobacterales</taxon>
        <taxon>Roseobacteraceae</taxon>
        <taxon>Octadecabacter</taxon>
    </lineage>
</organism>
<proteinExistence type="predicted"/>
<evidence type="ECO:0000313" key="3">
    <source>
        <dbReference type="Proteomes" id="UP000005307"/>
    </source>
</evidence>